<dbReference type="Proteomes" id="UP000027138">
    <property type="component" value="Unassembled WGS sequence"/>
</dbReference>
<proteinExistence type="predicted"/>
<evidence type="ECO:0000313" key="3">
    <source>
        <dbReference type="Proteomes" id="UP000027138"/>
    </source>
</evidence>
<accession>A0A067LQ16</accession>
<feature type="region of interest" description="Disordered" evidence="1">
    <location>
        <begin position="268"/>
        <end position="287"/>
    </location>
</feature>
<dbReference type="EMBL" id="KK914213">
    <property type="protein sequence ID" value="KDP46639.1"/>
    <property type="molecule type" value="Genomic_DNA"/>
</dbReference>
<organism evidence="2 3">
    <name type="scientific">Jatropha curcas</name>
    <name type="common">Barbados nut</name>
    <dbReference type="NCBI Taxonomy" id="180498"/>
    <lineage>
        <taxon>Eukaryota</taxon>
        <taxon>Viridiplantae</taxon>
        <taxon>Streptophyta</taxon>
        <taxon>Embryophyta</taxon>
        <taxon>Tracheophyta</taxon>
        <taxon>Spermatophyta</taxon>
        <taxon>Magnoliopsida</taxon>
        <taxon>eudicotyledons</taxon>
        <taxon>Gunneridae</taxon>
        <taxon>Pentapetalae</taxon>
        <taxon>rosids</taxon>
        <taxon>fabids</taxon>
        <taxon>Malpighiales</taxon>
        <taxon>Euphorbiaceae</taxon>
        <taxon>Crotonoideae</taxon>
        <taxon>Jatropheae</taxon>
        <taxon>Jatropha</taxon>
    </lineage>
</organism>
<sequence>MARIRGEIRDPPMRPYFKTLNGYFIKEREFEPYYFFEGPYYCPLTKKLIPDFEILFDVKLSVEDREPLFKLQIDWEDNMATSLFDPCMITSQVEADPIIVIQPIQAPLQNWYLEEHVEQFTFLLPEPESESQAEPESESHLESSSVSSESYESSLSSLFELGDLFVELNVDADHGTFITDEKFQFSCYPLSNLNEFAGKTKNEKEKETKIMKEKINIGIENEPKHTFVVHECDCKQELTELIKQYSNCFTVNTQILRLKKPVFPDCKQSSRTGGHSESSPKVCQYGT</sequence>
<evidence type="ECO:0000313" key="2">
    <source>
        <dbReference type="EMBL" id="KDP46639.1"/>
    </source>
</evidence>
<keyword evidence="3" id="KW-1185">Reference proteome</keyword>
<evidence type="ECO:0000256" key="1">
    <source>
        <dbReference type="SAM" id="MobiDB-lite"/>
    </source>
</evidence>
<gene>
    <name evidence="2" type="ORF">JCGZ_13595</name>
</gene>
<protein>
    <submittedName>
        <fullName evidence="2">Uncharacterized protein</fullName>
    </submittedName>
</protein>
<dbReference type="AlphaFoldDB" id="A0A067LQ16"/>
<feature type="region of interest" description="Disordered" evidence="1">
    <location>
        <begin position="126"/>
        <end position="146"/>
    </location>
</feature>
<reference evidence="2 3" key="1">
    <citation type="journal article" date="2014" name="PLoS ONE">
        <title>Global Analysis of Gene Expression Profiles in Physic Nut (Jatropha curcas L.) Seedlings Exposed to Salt Stress.</title>
        <authorList>
            <person name="Zhang L."/>
            <person name="Zhang C."/>
            <person name="Wu P."/>
            <person name="Chen Y."/>
            <person name="Li M."/>
            <person name="Jiang H."/>
            <person name="Wu G."/>
        </authorList>
    </citation>
    <scope>NUCLEOTIDE SEQUENCE [LARGE SCALE GENOMIC DNA]</scope>
    <source>
        <strain evidence="3">cv. GZQX0401</strain>
        <tissue evidence="2">Young leaves</tissue>
    </source>
</reference>
<name>A0A067LQ16_JATCU</name>
<feature type="compositionally biased region" description="Acidic residues" evidence="1">
    <location>
        <begin position="127"/>
        <end position="136"/>
    </location>
</feature>